<dbReference type="Gene3D" id="3.20.70.20">
    <property type="match status" value="1"/>
</dbReference>
<feature type="domain" description="Ribonucleotide reductase large subunit C-terminal" evidence="8">
    <location>
        <begin position="89"/>
        <end position="415"/>
    </location>
</feature>
<feature type="domain" description="Ribonucleotide reductase large subunit N-terminal" evidence="7">
    <location>
        <begin position="21"/>
        <end position="86"/>
    </location>
</feature>
<dbReference type="InterPro" id="IPR008926">
    <property type="entry name" value="RNR_R1-su_N"/>
</dbReference>
<comment type="function">
    <text evidence="6">Provides the precursors necessary for DNA synthesis. Catalyzes the biosynthesis of deoxyribonucleotides from the corresponding ribonucleotides.</text>
</comment>
<evidence type="ECO:0000256" key="3">
    <source>
        <dbReference type="ARBA" id="ARBA00023002"/>
    </source>
</evidence>
<name>A0ABZ0UR47_9RICK</name>
<evidence type="ECO:0000259" key="7">
    <source>
        <dbReference type="Pfam" id="PF00317"/>
    </source>
</evidence>
<proteinExistence type="inferred from homology"/>
<dbReference type="EMBL" id="CP110343">
    <property type="protein sequence ID" value="WPX97726.1"/>
    <property type="molecule type" value="Genomic_DNA"/>
</dbReference>
<dbReference type="EC" id="1.17.4.1" evidence="2 6"/>
<evidence type="ECO:0000256" key="1">
    <source>
        <dbReference type="ARBA" id="ARBA00010406"/>
    </source>
</evidence>
<keyword evidence="10" id="KW-1185">Reference proteome</keyword>
<dbReference type="NCBIfam" id="NF006577">
    <property type="entry name" value="PRK09102.1"/>
    <property type="match status" value="1"/>
</dbReference>
<dbReference type="InterPro" id="IPR013509">
    <property type="entry name" value="RNR_lsu_N"/>
</dbReference>
<dbReference type="SUPFAM" id="SSF51998">
    <property type="entry name" value="PFL-like glycyl radical enzymes"/>
    <property type="match status" value="1"/>
</dbReference>
<evidence type="ECO:0000256" key="4">
    <source>
        <dbReference type="ARBA" id="ARBA00023116"/>
    </source>
</evidence>
<feature type="domain" description="Ribonucleotide reductase large subunit C-terminal" evidence="8">
    <location>
        <begin position="422"/>
        <end position="568"/>
    </location>
</feature>
<evidence type="ECO:0000313" key="9">
    <source>
        <dbReference type="EMBL" id="WPX97726.1"/>
    </source>
</evidence>
<gene>
    <name evidence="9" type="ORF">Fokcrypt_00240</name>
</gene>
<dbReference type="Proteomes" id="UP001325140">
    <property type="component" value="Chromosome"/>
</dbReference>
<dbReference type="RefSeq" id="WP_323722377.1">
    <property type="nucleotide sequence ID" value="NZ_CP110343.1"/>
</dbReference>
<evidence type="ECO:0000256" key="6">
    <source>
        <dbReference type="RuleBase" id="RU003410"/>
    </source>
</evidence>
<dbReference type="Pfam" id="PF00317">
    <property type="entry name" value="Ribonuc_red_lgN"/>
    <property type="match status" value="1"/>
</dbReference>
<evidence type="ECO:0000256" key="5">
    <source>
        <dbReference type="ARBA" id="ARBA00047754"/>
    </source>
</evidence>
<reference evidence="9" key="1">
    <citation type="submission" date="2022-10" db="EMBL/GenBank/DDBJ databases">
        <title>Host association and intracellularity evolved multiple times independently in the Rickettsiales.</title>
        <authorList>
            <person name="Castelli M."/>
            <person name="Nardi T."/>
            <person name="Gammuto L."/>
            <person name="Bellinzona G."/>
            <person name="Sabaneyeva E."/>
            <person name="Potekhin A."/>
            <person name="Serra V."/>
            <person name="Petroni G."/>
            <person name="Sassera D."/>
        </authorList>
    </citation>
    <scope>NUCLEOTIDE SEQUENCE [LARGE SCALE GENOMIC DNA]</scope>
    <source>
        <strain evidence="9">US_Bl 11III1</strain>
    </source>
</reference>
<comment type="catalytic activity">
    <reaction evidence="5 6">
        <text>a 2'-deoxyribonucleoside 5'-diphosphate + [thioredoxin]-disulfide + H2O = a ribonucleoside 5'-diphosphate + [thioredoxin]-dithiol</text>
        <dbReference type="Rhea" id="RHEA:23252"/>
        <dbReference type="Rhea" id="RHEA-COMP:10698"/>
        <dbReference type="Rhea" id="RHEA-COMP:10700"/>
        <dbReference type="ChEBI" id="CHEBI:15377"/>
        <dbReference type="ChEBI" id="CHEBI:29950"/>
        <dbReference type="ChEBI" id="CHEBI:50058"/>
        <dbReference type="ChEBI" id="CHEBI:57930"/>
        <dbReference type="ChEBI" id="CHEBI:73316"/>
        <dbReference type="EC" id="1.17.4.1"/>
    </reaction>
</comment>
<evidence type="ECO:0000313" key="10">
    <source>
        <dbReference type="Proteomes" id="UP001325140"/>
    </source>
</evidence>
<dbReference type="PRINTS" id="PR01183">
    <property type="entry name" value="RIBORDTASEM1"/>
</dbReference>
<keyword evidence="4 6" id="KW-0215">Deoxyribonucleotide synthesis</keyword>
<dbReference type="PANTHER" id="PTHR11573:SF6">
    <property type="entry name" value="RIBONUCLEOSIDE-DIPHOSPHATE REDUCTASE LARGE SUBUNIT"/>
    <property type="match status" value="1"/>
</dbReference>
<sequence>MNTIIKQRKFDVNIDLRRNERLTEFSRTVMKDRYLIGNETPQDLYSRVASYYASDREHAQRLYDYMSLGYFSPPTPVLSSGGTTRGYPVSCFLNEVPDSLDGILDTIHENGKLSAGGGGIGTYWGHVRSIGEKISGKGRTSGIMPFLKVSDSAVLAVSQGSLRRGSAAAYLQDSHPEIREFIDAKKLVGSGDLHRKFINLYHGVLLTDDFMKAMIDGGDWHLRSPATGEIIRTVKAREIWIQLLISRLETGVPYIIFIDSVNKQRPDIYKKLQLEVKLSNLCTEIVLSTGKDYNSKVRTAVCVLSSVNLADYEKWKDNDRFIHDILLFLDNVVEDFIDSAKNSPWHQNAVYAASQERSLSLGVMGWHDFLQQKGVPFNSELAKTYNEEIFSHIKKKSEIASTEIAKQRGACPDAEKAGVMKRFVHITGIAPTASISILNSNTSPCIEPWQANCIAHKTLSGTHYVQNKNLAKLLEEKRQNLPEIWTSIMANDGSVSHLPFLSQEEKEIFKTAFEIDQMCLIEQAAARQQYICQAQSLNLFLSPDVDKTYLHNLHKRAWELGIKSLYYLRSHSLKSVKISHSEQSSNIVQLEMNIGARKLSSTTDECDVCQ</sequence>
<dbReference type="InterPro" id="IPR000788">
    <property type="entry name" value="RNR_lg_C"/>
</dbReference>
<protein>
    <recommendedName>
        <fullName evidence="2 6">Ribonucleoside-diphosphate reductase</fullName>
        <ecNumber evidence="2 6">1.17.4.1</ecNumber>
    </recommendedName>
</protein>
<keyword evidence="3 6" id="KW-0560">Oxidoreductase</keyword>
<comment type="similarity">
    <text evidence="1 6">Belongs to the ribonucleoside diphosphate reductase large chain family.</text>
</comment>
<dbReference type="SUPFAM" id="SSF48168">
    <property type="entry name" value="R1 subunit of ribonucleotide reductase, N-terminal domain"/>
    <property type="match status" value="1"/>
</dbReference>
<dbReference type="InterPro" id="IPR039718">
    <property type="entry name" value="Rrm1"/>
</dbReference>
<organism evidence="9 10">
    <name type="scientific">Candidatus Fokinia crypta</name>
    <dbReference type="NCBI Taxonomy" id="1920990"/>
    <lineage>
        <taxon>Bacteria</taxon>
        <taxon>Pseudomonadati</taxon>
        <taxon>Pseudomonadota</taxon>
        <taxon>Alphaproteobacteria</taxon>
        <taxon>Rickettsiales</taxon>
        <taxon>Candidatus Midichloriaceae</taxon>
        <taxon>Candidatus Fokinia</taxon>
    </lineage>
</organism>
<evidence type="ECO:0000256" key="2">
    <source>
        <dbReference type="ARBA" id="ARBA00012274"/>
    </source>
</evidence>
<dbReference type="Pfam" id="PF02867">
    <property type="entry name" value="Ribonuc_red_lgC"/>
    <property type="match status" value="2"/>
</dbReference>
<accession>A0ABZ0UR47</accession>
<dbReference type="PANTHER" id="PTHR11573">
    <property type="entry name" value="RIBONUCLEOSIDE-DIPHOSPHATE REDUCTASE LARGE CHAIN"/>
    <property type="match status" value="1"/>
</dbReference>
<evidence type="ECO:0000259" key="8">
    <source>
        <dbReference type="Pfam" id="PF02867"/>
    </source>
</evidence>